<sequence>MTKKRPLYASSSSSLQSHFWFGMKIVTSISVFMCIFGLLRLQSRSSPSIVRDKVLEFGRRPVEPFFGTPKIAFLFLARRNLPLDFLWHAFFQNADKRTFSIYVHSEPGFVFDEFTTKSSFFYGRQLVKSVRVAWGESSMIKAERLLIDAALRDPANRRFILLSDSCVPLYNFSYVYNYVISSPKSFVDSFLDAKDSRYNPKMSPMIPQDKWRKGSQWITLVRRHAEIVLADDIIFPIFRKYCKRRPALDPGGNLIAQRVAQKEHNCIPDEHYMPTLLSMSELDDELERRTITYTSWNESATEMEGNRWHPMKFGYKDASPEGIKRIKDINHVYYETEYRTEWCHSNGTSVPCFLFARKFSPSAALRLLRDGVVGPVVANALST</sequence>
<evidence type="ECO:0000256" key="6">
    <source>
        <dbReference type="SAM" id="Phobius"/>
    </source>
</evidence>
<evidence type="ECO:0000256" key="3">
    <source>
        <dbReference type="ARBA" id="ARBA00022679"/>
    </source>
</evidence>
<comment type="subcellular location">
    <subcellularLocation>
        <location evidence="1">Membrane</location>
        <topology evidence="1">Single-pass type II membrane protein</topology>
    </subcellularLocation>
</comment>
<keyword evidence="4 6" id="KW-0472">Membrane</keyword>
<keyword evidence="2" id="KW-0328">Glycosyltransferase</keyword>
<reference evidence="7 8" key="1">
    <citation type="submission" date="2021-07" db="EMBL/GenBank/DDBJ databases">
        <title>The Aristolochia fimbriata genome: insights into angiosperm evolution, floral development and chemical biosynthesis.</title>
        <authorList>
            <person name="Jiao Y."/>
        </authorList>
    </citation>
    <scope>NUCLEOTIDE SEQUENCE [LARGE SCALE GENOMIC DNA]</scope>
    <source>
        <strain evidence="7">IBCAS-2021</strain>
        <tissue evidence="7">Leaf</tissue>
    </source>
</reference>
<evidence type="ECO:0000256" key="4">
    <source>
        <dbReference type="ARBA" id="ARBA00023136"/>
    </source>
</evidence>
<evidence type="ECO:0000313" key="7">
    <source>
        <dbReference type="EMBL" id="KAG9447628.1"/>
    </source>
</evidence>
<dbReference type="GO" id="GO:0016757">
    <property type="term" value="F:glycosyltransferase activity"/>
    <property type="evidence" value="ECO:0007669"/>
    <property type="project" value="UniProtKB-KW"/>
</dbReference>
<evidence type="ECO:0008006" key="9">
    <source>
        <dbReference type="Google" id="ProtNLM"/>
    </source>
</evidence>
<evidence type="ECO:0000256" key="2">
    <source>
        <dbReference type="ARBA" id="ARBA00022676"/>
    </source>
</evidence>
<keyword evidence="3" id="KW-0808">Transferase</keyword>
<dbReference type="AlphaFoldDB" id="A0AAV7EFU3"/>
<dbReference type="InterPro" id="IPR044174">
    <property type="entry name" value="BC10-like"/>
</dbReference>
<dbReference type="PANTHER" id="PTHR31042">
    <property type="entry name" value="CORE-2/I-BRANCHING BETA-1,6-N-ACETYLGLUCOSAMINYLTRANSFERASE FAMILY PROTEIN-RELATED"/>
    <property type="match status" value="1"/>
</dbReference>
<dbReference type="Proteomes" id="UP000825729">
    <property type="component" value="Unassembled WGS sequence"/>
</dbReference>
<organism evidence="7 8">
    <name type="scientific">Aristolochia fimbriata</name>
    <name type="common">White veined hardy Dutchman's pipe vine</name>
    <dbReference type="NCBI Taxonomy" id="158543"/>
    <lineage>
        <taxon>Eukaryota</taxon>
        <taxon>Viridiplantae</taxon>
        <taxon>Streptophyta</taxon>
        <taxon>Embryophyta</taxon>
        <taxon>Tracheophyta</taxon>
        <taxon>Spermatophyta</taxon>
        <taxon>Magnoliopsida</taxon>
        <taxon>Magnoliidae</taxon>
        <taxon>Piperales</taxon>
        <taxon>Aristolochiaceae</taxon>
        <taxon>Aristolochia</taxon>
    </lineage>
</organism>
<dbReference type="PANTHER" id="PTHR31042:SF70">
    <property type="entry name" value="OS01G0695200 PROTEIN"/>
    <property type="match status" value="1"/>
</dbReference>
<proteinExistence type="predicted"/>
<name>A0AAV7EFU3_ARIFI</name>
<accession>A0AAV7EFU3</accession>
<keyword evidence="5" id="KW-0325">Glycoprotein</keyword>
<evidence type="ECO:0000313" key="8">
    <source>
        <dbReference type="Proteomes" id="UP000825729"/>
    </source>
</evidence>
<gene>
    <name evidence="7" type="ORF">H6P81_013756</name>
</gene>
<keyword evidence="6" id="KW-0812">Transmembrane</keyword>
<dbReference type="GO" id="GO:0016020">
    <property type="term" value="C:membrane"/>
    <property type="evidence" value="ECO:0007669"/>
    <property type="project" value="UniProtKB-SubCell"/>
</dbReference>
<protein>
    <recommendedName>
        <fullName evidence="9">Core-2/I-branching beta-1,6-N-acetylglucosaminyltransferase family protein</fullName>
    </recommendedName>
</protein>
<dbReference type="Pfam" id="PF02485">
    <property type="entry name" value="Branch"/>
    <property type="match status" value="1"/>
</dbReference>
<dbReference type="EMBL" id="JAINDJ010000005">
    <property type="protein sequence ID" value="KAG9447628.1"/>
    <property type="molecule type" value="Genomic_DNA"/>
</dbReference>
<keyword evidence="8" id="KW-1185">Reference proteome</keyword>
<comment type="caution">
    <text evidence="7">The sequence shown here is derived from an EMBL/GenBank/DDBJ whole genome shotgun (WGS) entry which is preliminary data.</text>
</comment>
<evidence type="ECO:0000256" key="5">
    <source>
        <dbReference type="ARBA" id="ARBA00023180"/>
    </source>
</evidence>
<feature type="transmembrane region" description="Helical" evidence="6">
    <location>
        <begin position="20"/>
        <end position="41"/>
    </location>
</feature>
<keyword evidence="6" id="KW-1133">Transmembrane helix</keyword>
<evidence type="ECO:0000256" key="1">
    <source>
        <dbReference type="ARBA" id="ARBA00004606"/>
    </source>
</evidence>
<dbReference type="InterPro" id="IPR003406">
    <property type="entry name" value="Glyco_trans_14"/>
</dbReference>